<dbReference type="SMART" id="SM00257">
    <property type="entry name" value="LysM"/>
    <property type="match status" value="1"/>
</dbReference>
<feature type="compositionally biased region" description="Polar residues" evidence="1">
    <location>
        <begin position="73"/>
        <end position="82"/>
    </location>
</feature>
<dbReference type="InterPro" id="IPR036779">
    <property type="entry name" value="LysM_dom_sf"/>
</dbReference>
<feature type="domain" description="LysM" evidence="3">
    <location>
        <begin position="119"/>
        <end position="162"/>
    </location>
</feature>
<dbReference type="SUPFAM" id="SSF54106">
    <property type="entry name" value="LysM domain"/>
    <property type="match status" value="1"/>
</dbReference>
<dbReference type="Gene3D" id="3.10.350.10">
    <property type="entry name" value="LysM domain"/>
    <property type="match status" value="1"/>
</dbReference>
<evidence type="ECO:0000256" key="1">
    <source>
        <dbReference type="SAM" id="MobiDB-lite"/>
    </source>
</evidence>
<evidence type="ECO:0000313" key="4">
    <source>
        <dbReference type="EMBL" id="BCX46931.1"/>
    </source>
</evidence>
<reference evidence="4 5" key="1">
    <citation type="submission" date="2021-06" db="EMBL/GenBank/DDBJ databases">
        <title>Complete genome of Haloferula helveola possessing various polysaccharide degrading enzymes.</title>
        <authorList>
            <person name="Takami H."/>
            <person name="Huang C."/>
            <person name="Hamasaki K."/>
        </authorList>
    </citation>
    <scope>NUCLEOTIDE SEQUENCE [LARGE SCALE GENOMIC DNA]</scope>
    <source>
        <strain evidence="4 5">CN-1</strain>
    </source>
</reference>
<dbReference type="PROSITE" id="PS51782">
    <property type="entry name" value="LYSM"/>
    <property type="match status" value="1"/>
</dbReference>
<keyword evidence="2" id="KW-0732">Signal</keyword>
<accession>A0ABN6H067</accession>
<protein>
    <submittedName>
        <fullName evidence="4">Peptidoglycan-binding protein lysM</fullName>
    </submittedName>
</protein>
<gene>
    <name evidence="4" type="ORF">HAHE_08390</name>
</gene>
<dbReference type="PANTHER" id="PTHR33734">
    <property type="entry name" value="LYSM DOMAIN-CONTAINING GPI-ANCHORED PROTEIN 2"/>
    <property type="match status" value="1"/>
</dbReference>
<sequence length="164" mass="17819">MLCKWRRTRILQAMPKWIAPLIAAPLAFALSGCGGFSGPNPTGTGPFDSRGNYVEAWADNPEKWNGRSVPKPTETQPETQSEAPPIVQADPQPQRTSSPTPPPPKPKPKPKPKPAPKFAYHTVRKGDTLYGLAKRYGTTVGTIQKTNGISGSVIRIGQKLKIPR</sequence>
<proteinExistence type="predicted"/>
<feature type="chain" id="PRO_5045591326" evidence="2">
    <location>
        <begin position="30"/>
        <end position="164"/>
    </location>
</feature>
<dbReference type="PANTHER" id="PTHR33734:SF22">
    <property type="entry name" value="MEMBRANE-BOUND LYTIC MUREIN TRANSGLYCOSYLASE D"/>
    <property type="match status" value="1"/>
</dbReference>
<dbReference type="Proteomes" id="UP001374893">
    <property type="component" value="Chromosome"/>
</dbReference>
<dbReference type="PROSITE" id="PS51257">
    <property type="entry name" value="PROKAR_LIPOPROTEIN"/>
    <property type="match status" value="1"/>
</dbReference>
<name>A0ABN6H067_9BACT</name>
<dbReference type="EMBL" id="AP024702">
    <property type="protein sequence ID" value="BCX46931.1"/>
    <property type="molecule type" value="Genomic_DNA"/>
</dbReference>
<dbReference type="Pfam" id="PF01476">
    <property type="entry name" value="LysM"/>
    <property type="match status" value="1"/>
</dbReference>
<feature type="region of interest" description="Disordered" evidence="1">
    <location>
        <begin position="41"/>
        <end position="118"/>
    </location>
</feature>
<feature type="signal peptide" evidence="2">
    <location>
        <begin position="1"/>
        <end position="29"/>
    </location>
</feature>
<evidence type="ECO:0000313" key="5">
    <source>
        <dbReference type="Proteomes" id="UP001374893"/>
    </source>
</evidence>
<evidence type="ECO:0000259" key="3">
    <source>
        <dbReference type="PROSITE" id="PS51782"/>
    </source>
</evidence>
<dbReference type="CDD" id="cd00118">
    <property type="entry name" value="LysM"/>
    <property type="match status" value="1"/>
</dbReference>
<keyword evidence="5" id="KW-1185">Reference proteome</keyword>
<dbReference type="InterPro" id="IPR018392">
    <property type="entry name" value="LysM"/>
</dbReference>
<organism evidence="4 5">
    <name type="scientific">Haloferula helveola</name>
    <dbReference type="NCBI Taxonomy" id="490095"/>
    <lineage>
        <taxon>Bacteria</taxon>
        <taxon>Pseudomonadati</taxon>
        <taxon>Verrucomicrobiota</taxon>
        <taxon>Verrucomicrobiia</taxon>
        <taxon>Verrucomicrobiales</taxon>
        <taxon>Verrucomicrobiaceae</taxon>
        <taxon>Haloferula</taxon>
    </lineage>
</organism>
<evidence type="ECO:0000256" key="2">
    <source>
        <dbReference type="SAM" id="SignalP"/>
    </source>
</evidence>